<dbReference type="EnsemblMetazoa" id="CLYHEMT020460.2">
    <property type="protein sequence ID" value="CLYHEMP020460.2"/>
    <property type="gene ID" value="CLYHEMG020460"/>
</dbReference>
<evidence type="ECO:0000313" key="4">
    <source>
        <dbReference type="Proteomes" id="UP000594262"/>
    </source>
</evidence>
<protein>
    <submittedName>
        <fullName evidence="3">Uncharacterized protein</fullName>
    </submittedName>
</protein>
<reference evidence="3" key="1">
    <citation type="submission" date="2021-01" db="UniProtKB">
        <authorList>
            <consortium name="EnsemblMetazoa"/>
        </authorList>
    </citation>
    <scope>IDENTIFICATION</scope>
</reference>
<dbReference type="GeneID" id="136820253"/>
<dbReference type="AlphaFoldDB" id="A0A7M5XB46"/>
<dbReference type="RefSeq" id="XP_066932553.1">
    <property type="nucleotide sequence ID" value="XM_067076452.1"/>
</dbReference>
<accession>A0A7M5XB46</accession>
<keyword evidence="2" id="KW-0732">Signal</keyword>
<feature type="compositionally biased region" description="Basic and acidic residues" evidence="1">
    <location>
        <begin position="142"/>
        <end position="157"/>
    </location>
</feature>
<evidence type="ECO:0000256" key="1">
    <source>
        <dbReference type="SAM" id="MobiDB-lite"/>
    </source>
</evidence>
<proteinExistence type="predicted"/>
<feature type="compositionally biased region" description="Basic and acidic residues" evidence="1">
    <location>
        <begin position="387"/>
        <end position="396"/>
    </location>
</feature>
<feature type="compositionally biased region" description="Acidic residues" evidence="1">
    <location>
        <begin position="218"/>
        <end position="231"/>
    </location>
</feature>
<feature type="compositionally biased region" description="Acidic residues" evidence="1">
    <location>
        <begin position="169"/>
        <end position="179"/>
    </location>
</feature>
<sequence length="469" mass="49055">MKALHVGVMLLLLVALIDCRAIKKGKDHKKSSKLSHHARKFATEASKSIYQHALDETKKDLGEAIDSAVQAYTEQTIGGHKGKKKEVTPDTSSEDQSKRHVQSYNDPLAEQNPDEDEAHPMPQPGHVPQNLNGIIQKYKPKKVQDDKKNKNKNKQDNKQSYAAGTSDSENSEEAPDEAEAPPPGGAPPAGGNPPPPGGAQPPPAGGQPTTTPAPPPAGDDDDSDDSDDDAQPPEQKPAPGGGSPPPPGGAPPPPGGAPPPPGGAPPPPGGVPPPPGGAPPPPAGKKPPTEAKSDGDDQEDLKALLDESIGNLVKANQAVETLLSASSGGLPLPPLSPFPCSTCTIICLPGCDTTCCHGGNKKNKTFNAKLHHRKKTRHHDRKSHKGYISDDDKRHNDNNNMVAPTMPSLPLSRFVVAPTMPAPPTVCCDKDHPVILNCDIPPCQPTNCIYCYNPGSPVVGNSLIIPNAG</sequence>
<feature type="compositionally biased region" description="Pro residues" evidence="1">
    <location>
        <begin position="180"/>
        <end position="217"/>
    </location>
</feature>
<feature type="compositionally biased region" description="Pro residues" evidence="1">
    <location>
        <begin position="242"/>
        <end position="285"/>
    </location>
</feature>
<feature type="compositionally biased region" description="Basic residues" evidence="1">
    <location>
        <begin position="370"/>
        <end position="385"/>
    </location>
</feature>
<feature type="chain" id="PRO_5029723954" evidence="2">
    <location>
        <begin position="20"/>
        <end position="469"/>
    </location>
</feature>
<feature type="region of interest" description="Disordered" evidence="1">
    <location>
        <begin position="72"/>
        <end position="297"/>
    </location>
</feature>
<keyword evidence="4" id="KW-1185">Reference proteome</keyword>
<name>A0A7M5XB46_9CNID</name>
<organism evidence="3 4">
    <name type="scientific">Clytia hemisphaerica</name>
    <dbReference type="NCBI Taxonomy" id="252671"/>
    <lineage>
        <taxon>Eukaryota</taxon>
        <taxon>Metazoa</taxon>
        <taxon>Cnidaria</taxon>
        <taxon>Hydrozoa</taxon>
        <taxon>Hydroidolina</taxon>
        <taxon>Leptothecata</taxon>
        <taxon>Obeliida</taxon>
        <taxon>Clytiidae</taxon>
        <taxon>Clytia</taxon>
    </lineage>
</organism>
<feature type="region of interest" description="Disordered" evidence="1">
    <location>
        <begin position="370"/>
        <end position="396"/>
    </location>
</feature>
<evidence type="ECO:0000256" key="2">
    <source>
        <dbReference type="SAM" id="SignalP"/>
    </source>
</evidence>
<feature type="signal peptide" evidence="2">
    <location>
        <begin position="1"/>
        <end position="19"/>
    </location>
</feature>
<evidence type="ECO:0000313" key="3">
    <source>
        <dbReference type="EnsemblMetazoa" id="CLYHEMP020460.2"/>
    </source>
</evidence>
<dbReference type="PRINTS" id="PR01217">
    <property type="entry name" value="PRICHEXTENSN"/>
</dbReference>
<dbReference type="Proteomes" id="UP000594262">
    <property type="component" value="Unplaced"/>
</dbReference>
<feature type="compositionally biased region" description="Basic and acidic residues" evidence="1">
    <location>
        <begin position="287"/>
        <end position="297"/>
    </location>
</feature>